<dbReference type="InterPro" id="IPR036271">
    <property type="entry name" value="Tet_transcr_reg_TetR-rel_C_sf"/>
</dbReference>
<evidence type="ECO:0000256" key="2">
    <source>
        <dbReference type="ARBA" id="ARBA00023125"/>
    </source>
</evidence>
<feature type="domain" description="HTH tetR-type" evidence="5">
    <location>
        <begin position="10"/>
        <end position="70"/>
    </location>
</feature>
<dbReference type="InterPro" id="IPR009057">
    <property type="entry name" value="Homeodomain-like_sf"/>
</dbReference>
<dbReference type="PANTHER" id="PTHR30055:SF148">
    <property type="entry name" value="TETR-FAMILY TRANSCRIPTIONAL REGULATOR"/>
    <property type="match status" value="1"/>
</dbReference>
<keyword evidence="7" id="KW-1185">Reference proteome</keyword>
<dbReference type="Gene3D" id="1.10.357.10">
    <property type="entry name" value="Tetracycline Repressor, domain 2"/>
    <property type="match status" value="1"/>
</dbReference>
<dbReference type="Gene3D" id="1.10.10.60">
    <property type="entry name" value="Homeodomain-like"/>
    <property type="match status" value="1"/>
</dbReference>
<evidence type="ECO:0000313" key="7">
    <source>
        <dbReference type="Proteomes" id="UP001622594"/>
    </source>
</evidence>
<dbReference type="Pfam" id="PF16859">
    <property type="entry name" value="TetR_C_11"/>
    <property type="match status" value="1"/>
</dbReference>
<evidence type="ECO:0000256" key="1">
    <source>
        <dbReference type="ARBA" id="ARBA00023015"/>
    </source>
</evidence>
<protein>
    <submittedName>
        <fullName evidence="6">TetR/AcrR family transcriptional regulator</fullName>
    </submittedName>
</protein>
<evidence type="ECO:0000313" key="6">
    <source>
        <dbReference type="EMBL" id="WTR69451.1"/>
    </source>
</evidence>
<gene>
    <name evidence="6" type="ORF">OG814_09375</name>
</gene>
<dbReference type="PANTHER" id="PTHR30055">
    <property type="entry name" value="HTH-TYPE TRANSCRIPTIONAL REGULATOR RUTR"/>
    <property type="match status" value="1"/>
</dbReference>
<dbReference type="InterPro" id="IPR001647">
    <property type="entry name" value="HTH_TetR"/>
</dbReference>
<keyword evidence="2 4" id="KW-0238">DNA-binding</keyword>
<feature type="DNA-binding region" description="H-T-H motif" evidence="4">
    <location>
        <begin position="33"/>
        <end position="52"/>
    </location>
</feature>
<dbReference type="RefSeq" id="WP_327164838.1">
    <property type="nucleotide sequence ID" value="NZ_CP108188.1"/>
</dbReference>
<dbReference type="InterPro" id="IPR011075">
    <property type="entry name" value="TetR_C"/>
</dbReference>
<keyword evidence="3" id="KW-0804">Transcription</keyword>
<name>A0ABZ1L4P5_9ACTN</name>
<dbReference type="SUPFAM" id="SSF46689">
    <property type="entry name" value="Homeodomain-like"/>
    <property type="match status" value="1"/>
</dbReference>
<accession>A0ABZ1L4P5</accession>
<sequence>MSTAPSRRSEKARQAILEAAFGLCVERGLAATTIEAIAARAGVAKTTIYRWWPSKAAILLEVVEVRRSADGGYPDTGDIMADLATQTANVTRLFETELGAIWRGLIAAAQTEDIAAEGVRRILRGAIDECVARLAKARDAGQIREDLDLEIAVELIYGPIYHTWLLGTRAMSPPFMDSVLDALRPSLQPPPSCGVGPPPVAG</sequence>
<dbReference type="EMBL" id="CP108188">
    <property type="protein sequence ID" value="WTR69451.1"/>
    <property type="molecule type" value="Genomic_DNA"/>
</dbReference>
<keyword evidence="1" id="KW-0805">Transcription regulation</keyword>
<organism evidence="6 7">
    <name type="scientific">Streptomyces zaomyceticus</name>
    <dbReference type="NCBI Taxonomy" id="68286"/>
    <lineage>
        <taxon>Bacteria</taxon>
        <taxon>Bacillati</taxon>
        <taxon>Actinomycetota</taxon>
        <taxon>Actinomycetes</taxon>
        <taxon>Kitasatosporales</taxon>
        <taxon>Streptomycetaceae</taxon>
        <taxon>Streptomyces</taxon>
    </lineage>
</organism>
<dbReference type="Pfam" id="PF00440">
    <property type="entry name" value="TetR_N"/>
    <property type="match status" value="1"/>
</dbReference>
<dbReference type="Proteomes" id="UP001622594">
    <property type="component" value="Chromosome"/>
</dbReference>
<evidence type="ECO:0000259" key="5">
    <source>
        <dbReference type="PROSITE" id="PS50977"/>
    </source>
</evidence>
<dbReference type="PROSITE" id="PS50977">
    <property type="entry name" value="HTH_TETR_2"/>
    <property type="match status" value="1"/>
</dbReference>
<proteinExistence type="predicted"/>
<reference evidence="6 7" key="1">
    <citation type="submission" date="2022-10" db="EMBL/GenBank/DDBJ databases">
        <title>The complete genomes of actinobacterial strains from the NBC collection.</title>
        <authorList>
            <person name="Joergensen T.S."/>
            <person name="Alvarez Arevalo M."/>
            <person name="Sterndorff E.B."/>
            <person name="Faurdal D."/>
            <person name="Vuksanovic O."/>
            <person name="Mourched A.-S."/>
            <person name="Charusanti P."/>
            <person name="Shaw S."/>
            <person name="Blin K."/>
            <person name="Weber T."/>
        </authorList>
    </citation>
    <scope>NUCLEOTIDE SEQUENCE [LARGE SCALE GENOMIC DNA]</scope>
    <source>
        <strain evidence="6 7">NBC_00123</strain>
    </source>
</reference>
<evidence type="ECO:0000256" key="3">
    <source>
        <dbReference type="ARBA" id="ARBA00023163"/>
    </source>
</evidence>
<dbReference type="PRINTS" id="PR00455">
    <property type="entry name" value="HTHTETR"/>
</dbReference>
<dbReference type="SUPFAM" id="SSF48498">
    <property type="entry name" value="Tetracyclin repressor-like, C-terminal domain"/>
    <property type="match status" value="1"/>
</dbReference>
<evidence type="ECO:0000256" key="4">
    <source>
        <dbReference type="PROSITE-ProRule" id="PRU00335"/>
    </source>
</evidence>
<dbReference type="InterPro" id="IPR050109">
    <property type="entry name" value="HTH-type_TetR-like_transc_reg"/>
</dbReference>